<evidence type="ECO:0000313" key="2">
    <source>
        <dbReference type="EMBL" id="KAH7162594.1"/>
    </source>
</evidence>
<proteinExistence type="predicted"/>
<comment type="caution">
    <text evidence="2">The sequence shown here is derived from an EMBL/GenBank/DDBJ whole genome shotgun (WGS) entry which is preliminary data.</text>
</comment>
<keyword evidence="3" id="KW-1185">Reference proteome</keyword>
<evidence type="ECO:0000256" key="1">
    <source>
        <dbReference type="SAM" id="MobiDB-lite"/>
    </source>
</evidence>
<feature type="region of interest" description="Disordered" evidence="1">
    <location>
        <begin position="65"/>
        <end position="92"/>
    </location>
</feature>
<protein>
    <submittedName>
        <fullName evidence="2">Uncharacterized protein</fullName>
    </submittedName>
</protein>
<accession>A0A9P9JDL5</accession>
<dbReference type="Proteomes" id="UP000717696">
    <property type="component" value="Unassembled WGS sequence"/>
</dbReference>
<dbReference type="AlphaFoldDB" id="A0A9P9JDL5"/>
<gene>
    <name evidence="2" type="ORF">B0J13DRAFT_14467</name>
</gene>
<evidence type="ECO:0000313" key="3">
    <source>
        <dbReference type="Proteomes" id="UP000717696"/>
    </source>
</evidence>
<name>A0A9P9JDL5_9HYPO</name>
<dbReference type="EMBL" id="JAGMUU010000001">
    <property type="protein sequence ID" value="KAH7162594.1"/>
    <property type="molecule type" value="Genomic_DNA"/>
</dbReference>
<reference evidence="2" key="1">
    <citation type="journal article" date="2021" name="Nat. Commun.">
        <title>Genetic determinants of endophytism in the Arabidopsis root mycobiome.</title>
        <authorList>
            <person name="Mesny F."/>
            <person name="Miyauchi S."/>
            <person name="Thiergart T."/>
            <person name="Pickel B."/>
            <person name="Atanasova L."/>
            <person name="Karlsson M."/>
            <person name="Huettel B."/>
            <person name="Barry K.W."/>
            <person name="Haridas S."/>
            <person name="Chen C."/>
            <person name="Bauer D."/>
            <person name="Andreopoulos W."/>
            <person name="Pangilinan J."/>
            <person name="LaButti K."/>
            <person name="Riley R."/>
            <person name="Lipzen A."/>
            <person name="Clum A."/>
            <person name="Drula E."/>
            <person name="Henrissat B."/>
            <person name="Kohler A."/>
            <person name="Grigoriev I.V."/>
            <person name="Martin F.M."/>
            <person name="Hacquard S."/>
        </authorList>
    </citation>
    <scope>NUCLEOTIDE SEQUENCE</scope>
    <source>
        <strain evidence="2">MPI-CAGE-AT-0021</strain>
    </source>
</reference>
<feature type="compositionally biased region" description="Basic and acidic residues" evidence="1">
    <location>
        <begin position="67"/>
        <end position="92"/>
    </location>
</feature>
<sequence>MGTVRDASMELRAKNKYRVETLERKTGVGRIAALFNAIDKIKSLFASLPSSIGIPGPRPGVVTNKLHRPDFGHHTHTHKDTHPHSHYEPLSRSLDSEDLAKRRPEDQSVGDCQGVGGFYGVHGFAGAAKRLPRGPCRGLGGVLEVFGAVPPSTEAHPIIPRHAGTIWRPGPRVSAWHISCALSFCCWEREVVIRWPQVGYLGEGARPGFSRLVVILFVIYFINVPT</sequence>
<organism evidence="2 3">
    <name type="scientific">Dactylonectria estremocensis</name>
    <dbReference type="NCBI Taxonomy" id="1079267"/>
    <lineage>
        <taxon>Eukaryota</taxon>
        <taxon>Fungi</taxon>
        <taxon>Dikarya</taxon>
        <taxon>Ascomycota</taxon>
        <taxon>Pezizomycotina</taxon>
        <taxon>Sordariomycetes</taxon>
        <taxon>Hypocreomycetidae</taxon>
        <taxon>Hypocreales</taxon>
        <taxon>Nectriaceae</taxon>
        <taxon>Dactylonectria</taxon>
    </lineage>
</organism>